<evidence type="ECO:0000259" key="6">
    <source>
        <dbReference type="Pfam" id="PF08240"/>
    </source>
</evidence>
<feature type="domain" description="Alcohol dehydrogenase-like C-terminal" evidence="5">
    <location>
        <begin position="171"/>
        <end position="299"/>
    </location>
</feature>
<dbReference type="CDD" id="cd08261">
    <property type="entry name" value="Zn_ADH7"/>
    <property type="match status" value="1"/>
</dbReference>
<dbReference type="EMBL" id="JAGKSP010000007">
    <property type="protein sequence ID" value="MBP3964622.1"/>
    <property type="molecule type" value="Genomic_DNA"/>
</dbReference>
<keyword evidence="8" id="KW-1185">Reference proteome</keyword>
<dbReference type="Pfam" id="PF00107">
    <property type="entry name" value="ADH_zinc_N"/>
    <property type="match status" value="1"/>
</dbReference>
<proteinExistence type="inferred from homology"/>
<dbReference type="InterPro" id="IPR050129">
    <property type="entry name" value="Zn_alcohol_dh"/>
</dbReference>
<dbReference type="Gene3D" id="3.40.50.720">
    <property type="entry name" value="NAD(P)-binding Rossmann-like Domain"/>
    <property type="match status" value="1"/>
</dbReference>
<dbReference type="SUPFAM" id="SSF50129">
    <property type="entry name" value="GroES-like"/>
    <property type="match status" value="1"/>
</dbReference>
<accession>A0ABS5CFI2</accession>
<dbReference type="InterPro" id="IPR011032">
    <property type="entry name" value="GroES-like_sf"/>
</dbReference>
<comment type="caution">
    <text evidence="7">The sequence shown here is derived from an EMBL/GenBank/DDBJ whole genome shotgun (WGS) entry which is preliminary data.</text>
</comment>
<evidence type="ECO:0000259" key="5">
    <source>
        <dbReference type="Pfam" id="PF00107"/>
    </source>
</evidence>
<dbReference type="PANTHER" id="PTHR43401:SF3">
    <property type="entry name" value="L-GALACTONATE-5-DEHYDROGENASE"/>
    <property type="match status" value="1"/>
</dbReference>
<dbReference type="InterPro" id="IPR002328">
    <property type="entry name" value="ADH_Zn_CS"/>
</dbReference>
<comment type="similarity">
    <text evidence="4">Belongs to the zinc-containing alcohol dehydrogenase family.</text>
</comment>
<sequence length="339" mass="36222">MRGIICAEVDRLEWTANLPEPVLEAGHAIVSVKRIGICGTDLHAFKGNQPFFSYPRILGHELAGVIEEVGFNVQGFRAGDQVSIIPYLHCGDCIACRIGKTNCCTAMSVLGVHRDGGMRERISVPVACLLAANGLTLDQTAVLEPFAIGAHAVRRSGLAAGETALVIGGGPIGLGVMAIAKHKGAKVIAMDVNDDRLSFCGQWAGADALVNALHDEPAQRILEACGGELPSVVFDATGNARSMGDSFRYVAHGGRLVFVGLVKADITFNDPEFHKRELTLMASRNATREDFATVLEALSAGAIDVSRYITHRAPLAEMIEHFAGWLKPESRVIKAMVEL</sequence>
<name>A0ABS5CFI2_9BACL</name>
<dbReference type="PANTHER" id="PTHR43401">
    <property type="entry name" value="L-THREONINE 3-DEHYDROGENASE"/>
    <property type="match status" value="1"/>
</dbReference>
<organism evidence="7 8">
    <name type="scientific">Paenibacillus lignilyticus</name>
    <dbReference type="NCBI Taxonomy" id="1172615"/>
    <lineage>
        <taxon>Bacteria</taxon>
        <taxon>Bacillati</taxon>
        <taxon>Bacillota</taxon>
        <taxon>Bacilli</taxon>
        <taxon>Bacillales</taxon>
        <taxon>Paenibacillaceae</taxon>
        <taxon>Paenibacillus</taxon>
    </lineage>
</organism>
<dbReference type="PROSITE" id="PS00059">
    <property type="entry name" value="ADH_ZINC"/>
    <property type="match status" value="1"/>
</dbReference>
<protein>
    <submittedName>
        <fullName evidence="7">Zinc-binding alcohol dehydrogenase family protein</fullName>
    </submittedName>
</protein>
<keyword evidence="2 4" id="KW-0862">Zinc</keyword>
<dbReference type="RefSeq" id="WP_210660296.1">
    <property type="nucleotide sequence ID" value="NZ_JAGKSP010000007.1"/>
</dbReference>
<feature type="domain" description="Alcohol dehydrogenase-like N-terminal" evidence="6">
    <location>
        <begin position="25"/>
        <end position="130"/>
    </location>
</feature>
<evidence type="ECO:0000256" key="2">
    <source>
        <dbReference type="ARBA" id="ARBA00022833"/>
    </source>
</evidence>
<gene>
    <name evidence="7" type="ORF">I8J30_18030</name>
</gene>
<evidence type="ECO:0000313" key="7">
    <source>
        <dbReference type="EMBL" id="MBP3964622.1"/>
    </source>
</evidence>
<keyword evidence="3" id="KW-0560">Oxidoreductase</keyword>
<dbReference type="SUPFAM" id="SSF51735">
    <property type="entry name" value="NAD(P)-binding Rossmann-fold domains"/>
    <property type="match status" value="1"/>
</dbReference>
<dbReference type="InterPro" id="IPR013154">
    <property type="entry name" value="ADH-like_N"/>
</dbReference>
<comment type="cofactor">
    <cofactor evidence="4">
        <name>Zn(2+)</name>
        <dbReference type="ChEBI" id="CHEBI:29105"/>
    </cofactor>
</comment>
<dbReference type="InterPro" id="IPR013149">
    <property type="entry name" value="ADH-like_C"/>
</dbReference>
<reference evidence="7 8" key="1">
    <citation type="submission" date="2021-04" db="EMBL/GenBank/DDBJ databases">
        <title>Paenibacillus sp. DLE-14 whole genome sequence.</title>
        <authorList>
            <person name="Ham Y.J."/>
        </authorList>
    </citation>
    <scope>NUCLEOTIDE SEQUENCE [LARGE SCALE GENOMIC DNA]</scope>
    <source>
        <strain evidence="7 8">DLE-14</strain>
    </source>
</reference>
<evidence type="ECO:0000256" key="1">
    <source>
        <dbReference type="ARBA" id="ARBA00022723"/>
    </source>
</evidence>
<dbReference type="Proteomes" id="UP000673394">
    <property type="component" value="Unassembled WGS sequence"/>
</dbReference>
<dbReference type="InterPro" id="IPR036291">
    <property type="entry name" value="NAD(P)-bd_dom_sf"/>
</dbReference>
<evidence type="ECO:0000256" key="4">
    <source>
        <dbReference type="RuleBase" id="RU361277"/>
    </source>
</evidence>
<dbReference type="Pfam" id="PF08240">
    <property type="entry name" value="ADH_N"/>
    <property type="match status" value="1"/>
</dbReference>
<evidence type="ECO:0000313" key="8">
    <source>
        <dbReference type="Proteomes" id="UP000673394"/>
    </source>
</evidence>
<dbReference type="Gene3D" id="3.90.180.10">
    <property type="entry name" value="Medium-chain alcohol dehydrogenases, catalytic domain"/>
    <property type="match status" value="1"/>
</dbReference>
<evidence type="ECO:0000256" key="3">
    <source>
        <dbReference type="ARBA" id="ARBA00023002"/>
    </source>
</evidence>
<keyword evidence="1 4" id="KW-0479">Metal-binding</keyword>